<proteinExistence type="predicted"/>
<feature type="compositionally biased region" description="Polar residues" evidence="1">
    <location>
        <begin position="32"/>
        <end position="42"/>
    </location>
</feature>
<dbReference type="WBParaSite" id="ASIM_0001222001-mRNA-1">
    <property type="protein sequence ID" value="ASIM_0001222001-mRNA-1"/>
    <property type="gene ID" value="ASIM_0001222001"/>
</dbReference>
<feature type="compositionally biased region" description="Low complexity" evidence="1">
    <location>
        <begin position="103"/>
        <end position="113"/>
    </location>
</feature>
<feature type="region of interest" description="Disordered" evidence="1">
    <location>
        <begin position="346"/>
        <end position="374"/>
    </location>
</feature>
<feature type="region of interest" description="Disordered" evidence="1">
    <location>
        <begin position="1"/>
        <end position="127"/>
    </location>
</feature>
<protein>
    <submittedName>
        <fullName evidence="4">ZP domain-containing protein</fullName>
    </submittedName>
</protein>
<keyword evidence="3" id="KW-1185">Reference proteome</keyword>
<evidence type="ECO:0000313" key="2">
    <source>
        <dbReference type="EMBL" id="VDK45599.1"/>
    </source>
</evidence>
<name>A0A0M3JVG5_ANISI</name>
<sequence length="679" mass="74726">RQGWTQNSGGPGSISRSGEQPGTDRQGGWVQGSGTVSISRSGEQPGADRQGWAQSSGGPGSISRSGEQPRVDKRPGWVQSSSTGSISTSGGQPGADRHGWVQSSGSSGSISRSDVQPGADRQGWVQGSSPGLILRIDEQAGTDKQGWLENSGGPSLILRYGEQPRVFRQGRRLPPSMTGVDEGGASASASADGFPINITTSGEFDRTGDSAGSSEAALNIDIGQLEREINADARESRRIVFKGSGLPADQHSDWTSTSSFGTPSWTTTSWTSRSTSTSSSTTPQMTTTSPPTTTSTTTTSTTIPPRTTTIPLLTTTSTSTSTTTPTTTLAITTTTTPFMIVCPNGTRTTPKQFMPMDSVSIKGNGKQNRRDRGVMRKEECESIAQRECLQGYLMADNGTCFTLDTVDGFTRGGEPNIEDSFVSDEVDASFVRNLRKRCDPNKYNHFQYIFKSGPENIMYSFIPVNKSMYAKMGYKGRRSRYSCYYYRRKLCQETCPRSHTFFVKSAKDLENAATAIAEYNRMAPPEIPSLRQFNMGFYFAPNNRSTWEDGSPYHPTVWPSFPGSTRRINAHSCVNFNYKTGQFFLICKPYLGSCYVEYDVALCEHRCVSFQIRSHFYSSHFKKPYSIKNTRTKSYQLRITVKNISTYSIYLYLQKIIFRQIAKLDSFTGILSTRICITK</sequence>
<feature type="compositionally biased region" description="Low complexity" evidence="1">
    <location>
        <begin position="80"/>
        <end position="90"/>
    </location>
</feature>
<dbReference type="Proteomes" id="UP000267096">
    <property type="component" value="Unassembled WGS sequence"/>
</dbReference>
<accession>A0A0M3JVG5</accession>
<evidence type="ECO:0000313" key="4">
    <source>
        <dbReference type="WBParaSite" id="ASIM_0001222001-mRNA-1"/>
    </source>
</evidence>
<dbReference type="EMBL" id="UYRR01031093">
    <property type="protein sequence ID" value="VDK45599.1"/>
    <property type="molecule type" value="Genomic_DNA"/>
</dbReference>
<reference evidence="2 3" key="2">
    <citation type="submission" date="2018-11" db="EMBL/GenBank/DDBJ databases">
        <authorList>
            <consortium name="Pathogen Informatics"/>
        </authorList>
    </citation>
    <scope>NUCLEOTIDE SEQUENCE [LARGE SCALE GENOMIC DNA]</scope>
</reference>
<feature type="region of interest" description="Disordered" evidence="1">
    <location>
        <begin position="244"/>
        <end position="327"/>
    </location>
</feature>
<gene>
    <name evidence="2" type="ORF">ASIM_LOCUS11686</name>
</gene>
<feature type="compositionally biased region" description="Low complexity" evidence="1">
    <location>
        <begin position="254"/>
        <end position="327"/>
    </location>
</feature>
<evidence type="ECO:0000313" key="3">
    <source>
        <dbReference type="Proteomes" id="UP000267096"/>
    </source>
</evidence>
<organism evidence="4">
    <name type="scientific">Anisakis simplex</name>
    <name type="common">Herring worm</name>
    <dbReference type="NCBI Taxonomy" id="6269"/>
    <lineage>
        <taxon>Eukaryota</taxon>
        <taxon>Metazoa</taxon>
        <taxon>Ecdysozoa</taxon>
        <taxon>Nematoda</taxon>
        <taxon>Chromadorea</taxon>
        <taxon>Rhabditida</taxon>
        <taxon>Spirurina</taxon>
        <taxon>Ascaridomorpha</taxon>
        <taxon>Ascaridoidea</taxon>
        <taxon>Anisakidae</taxon>
        <taxon>Anisakis</taxon>
        <taxon>Anisakis simplex complex</taxon>
    </lineage>
</organism>
<evidence type="ECO:0000256" key="1">
    <source>
        <dbReference type="SAM" id="MobiDB-lite"/>
    </source>
</evidence>
<feature type="compositionally biased region" description="Polar residues" evidence="1">
    <location>
        <begin position="1"/>
        <end position="20"/>
    </location>
</feature>
<dbReference type="AlphaFoldDB" id="A0A0M3JVG5"/>
<reference evidence="4" key="1">
    <citation type="submission" date="2017-02" db="UniProtKB">
        <authorList>
            <consortium name="WormBaseParasite"/>
        </authorList>
    </citation>
    <scope>IDENTIFICATION</scope>
</reference>